<dbReference type="InterPro" id="IPR042100">
    <property type="entry name" value="Bug_dom1"/>
</dbReference>
<sequence>MKIHSVVASAAASLTLVVAAGCTSSSPEDYPDDDVTFIIPAAPGGSTDPVGRAFARQLEAELGTSVVVKNRDGGGTTVGTNEVLQAEPDGYTIGMFIDSALALNPLQQDLPYEPDEAELIFGLAEQPANLAVPADAPWKSFADFISDAKKRPGEFQIANSGAQSVTDLEIRKLAKDAGIDVQSVPFGGGGSDALKALVGGQVDAAVGRVGTFAGDVEANNLRILATFRDKPFHAAPDATPTGELGLEIGNTPEYVGIGAPRELPPEVKKRLVEAAREVAESKQFQDFLRERGMEPSPQGPEEYQETINQTREEYSGLLKETGMPTKQG</sequence>
<keyword evidence="4" id="KW-0675">Receptor</keyword>
<evidence type="ECO:0000313" key="4">
    <source>
        <dbReference type="EMBL" id="TCP55248.1"/>
    </source>
</evidence>
<keyword evidence="5" id="KW-1185">Reference proteome</keyword>
<reference evidence="4 5" key="1">
    <citation type="submission" date="2019-03" db="EMBL/GenBank/DDBJ databases">
        <title>Genomic Encyclopedia of Type Strains, Phase IV (KMG-IV): sequencing the most valuable type-strain genomes for metagenomic binning, comparative biology and taxonomic classification.</title>
        <authorList>
            <person name="Goeker M."/>
        </authorList>
    </citation>
    <scope>NUCLEOTIDE SEQUENCE [LARGE SCALE GENOMIC DNA]</scope>
    <source>
        <strain evidence="4 5">DSM 45765</strain>
    </source>
</reference>
<accession>A0A4R2R188</accession>
<dbReference type="EMBL" id="SLXQ01000002">
    <property type="protein sequence ID" value="TCP55248.1"/>
    <property type="molecule type" value="Genomic_DNA"/>
</dbReference>
<feature type="signal peptide" evidence="3">
    <location>
        <begin position="1"/>
        <end position="19"/>
    </location>
</feature>
<dbReference type="AlphaFoldDB" id="A0A4R2R188"/>
<evidence type="ECO:0000256" key="3">
    <source>
        <dbReference type="SAM" id="SignalP"/>
    </source>
</evidence>
<dbReference type="Gene3D" id="3.40.190.150">
    <property type="entry name" value="Bordetella uptake gene, domain 1"/>
    <property type="match status" value="1"/>
</dbReference>
<comment type="caution">
    <text evidence="4">The sequence shown here is derived from an EMBL/GenBank/DDBJ whole genome shotgun (WGS) entry which is preliminary data.</text>
</comment>
<dbReference type="RefSeq" id="WP_132876590.1">
    <property type="nucleotide sequence ID" value="NZ_SLXQ01000002.1"/>
</dbReference>
<dbReference type="PANTHER" id="PTHR42928">
    <property type="entry name" value="TRICARBOXYLATE-BINDING PROTEIN"/>
    <property type="match status" value="1"/>
</dbReference>
<dbReference type="Proteomes" id="UP000294911">
    <property type="component" value="Unassembled WGS sequence"/>
</dbReference>
<dbReference type="SUPFAM" id="SSF53850">
    <property type="entry name" value="Periplasmic binding protein-like II"/>
    <property type="match status" value="1"/>
</dbReference>
<comment type="similarity">
    <text evidence="1">Belongs to the UPF0065 (bug) family.</text>
</comment>
<dbReference type="PROSITE" id="PS51257">
    <property type="entry name" value="PROKAR_LIPOPROTEIN"/>
    <property type="match status" value="1"/>
</dbReference>
<dbReference type="Gene3D" id="3.40.190.10">
    <property type="entry name" value="Periplasmic binding protein-like II"/>
    <property type="match status" value="1"/>
</dbReference>
<keyword evidence="3" id="KW-0732">Signal</keyword>
<dbReference type="CDD" id="cd07012">
    <property type="entry name" value="PBP2_Bug_TTT"/>
    <property type="match status" value="1"/>
</dbReference>
<dbReference type="PIRSF" id="PIRSF017082">
    <property type="entry name" value="YflP"/>
    <property type="match status" value="1"/>
</dbReference>
<gene>
    <name evidence="4" type="ORF">EV191_102460</name>
</gene>
<organism evidence="4 5">
    <name type="scientific">Tamaricihabitans halophyticus</name>
    <dbReference type="NCBI Taxonomy" id="1262583"/>
    <lineage>
        <taxon>Bacteria</taxon>
        <taxon>Bacillati</taxon>
        <taxon>Actinomycetota</taxon>
        <taxon>Actinomycetes</taxon>
        <taxon>Pseudonocardiales</taxon>
        <taxon>Pseudonocardiaceae</taxon>
        <taxon>Tamaricihabitans</taxon>
    </lineage>
</organism>
<evidence type="ECO:0000313" key="5">
    <source>
        <dbReference type="Proteomes" id="UP000294911"/>
    </source>
</evidence>
<feature type="chain" id="PRO_5020287359" evidence="3">
    <location>
        <begin position="20"/>
        <end position="328"/>
    </location>
</feature>
<feature type="region of interest" description="Disordered" evidence="2">
    <location>
        <begin position="289"/>
        <end position="328"/>
    </location>
</feature>
<evidence type="ECO:0000256" key="2">
    <source>
        <dbReference type="SAM" id="MobiDB-lite"/>
    </source>
</evidence>
<protein>
    <submittedName>
        <fullName evidence="4">Tripartite-type tricarboxylate transporter receptor subunit TctC</fullName>
    </submittedName>
</protein>
<dbReference type="OrthoDB" id="8627412at2"/>
<dbReference type="InterPro" id="IPR005064">
    <property type="entry name" value="BUG"/>
</dbReference>
<name>A0A4R2R188_9PSEU</name>
<proteinExistence type="inferred from homology"/>
<dbReference type="Pfam" id="PF03401">
    <property type="entry name" value="TctC"/>
    <property type="match status" value="1"/>
</dbReference>
<evidence type="ECO:0000256" key="1">
    <source>
        <dbReference type="ARBA" id="ARBA00006987"/>
    </source>
</evidence>
<dbReference type="PANTHER" id="PTHR42928:SF5">
    <property type="entry name" value="BLR1237 PROTEIN"/>
    <property type="match status" value="1"/>
</dbReference>